<reference evidence="2 3" key="1">
    <citation type="submission" date="2015-01" db="EMBL/GenBank/DDBJ databases">
        <title>Draft genome sequence of Pedobacter sp. NL19 isolated from sludge of an effluent treatment pond in an abandoned uranium mine.</title>
        <authorList>
            <person name="Santos T."/>
            <person name="Caetano T."/>
            <person name="Covas C."/>
            <person name="Cruz A."/>
            <person name="Mendo S."/>
        </authorList>
    </citation>
    <scope>NUCLEOTIDE SEQUENCE [LARGE SCALE GENOMIC DNA]</scope>
    <source>
        <strain evidence="2 3">NL19</strain>
    </source>
</reference>
<accession>A0A0D0GEW6</accession>
<dbReference type="Proteomes" id="UP000032049">
    <property type="component" value="Unassembled WGS sequence"/>
</dbReference>
<dbReference type="RefSeq" id="WP_041884033.1">
    <property type="nucleotide sequence ID" value="NZ_CP157278.1"/>
</dbReference>
<evidence type="ECO:0000313" key="3">
    <source>
        <dbReference type="Proteomes" id="UP000032049"/>
    </source>
</evidence>
<dbReference type="EMBL" id="JXRA01000080">
    <property type="protein sequence ID" value="KIO75822.1"/>
    <property type="molecule type" value="Genomic_DNA"/>
</dbReference>
<gene>
    <name evidence="2" type="ORF">TH53_18145</name>
</gene>
<keyword evidence="1" id="KW-1133">Transmembrane helix</keyword>
<dbReference type="OrthoDB" id="772257at2"/>
<keyword evidence="3" id="KW-1185">Reference proteome</keyword>
<proteinExistence type="predicted"/>
<evidence type="ECO:0000313" key="2">
    <source>
        <dbReference type="EMBL" id="KIO75822.1"/>
    </source>
</evidence>
<dbReference type="AlphaFoldDB" id="A0A0D0GEW6"/>
<keyword evidence="1" id="KW-0812">Transmembrane</keyword>
<keyword evidence="1" id="KW-0472">Membrane</keyword>
<feature type="transmembrane region" description="Helical" evidence="1">
    <location>
        <begin position="131"/>
        <end position="152"/>
    </location>
</feature>
<comment type="caution">
    <text evidence="2">The sequence shown here is derived from an EMBL/GenBank/DDBJ whole genome shotgun (WGS) entry which is preliminary data.</text>
</comment>
<organism evidence="2 3">
    <name type="scientific">Pedobacter lusitanus</name>
    <dbReference type="NCBI Taxonomy" id="1503925"/>
    <lineage>
        <taxon>Bacteria</taxon>
        <taxon>Pseudomonadati</taxon>
        <taxon>Bacteroidota</taxon>
        <taxon>Sphingobacteriia</taxon>
        <taxon>Sphingobacteriales</taxon>
        <taxon>Sphingobacteriaceae</taxon>
        <taxon>Pedobacter</taxon>
    </lineage>
</organism>
<name>A0A0D0GEW6_9SPHI</name>
<evidence type="ECO:0000256" key="1">
    <source>
        <dbReference type="SAM" id="Phobius"/>
    </source>
</evidence>
<sequence length="206" mass="24623">MKVSREDPFDQNLCIRGLGVLTTYMHSDLYEYVYYLTFKRSMKAYAKDFNDAWEKSIDEDEFFKKIDDPFVQNCRSAQLKLIDLKMELILRFGIEETEDLENGTIVIQSQRFRPFVLLYKRSKSYKKLKLYYLRTLVGIIECLYFYACVLTIQSNKIPLMFKKQFKLPDQEWSWLLNQDDNNVRLLTEVISGLKEDLGQLKRLVQK</sequence>
<protein>
    <submittedName>
        <fullName evidence="2">Uncharacterized protein</fullName>
    </submittedName>
</protein>